<sequence length="136" mass="15032">MSCGKTKCCGPGYASPKEAMKGPREKVLFVTCAHTSPSGNDMLAAIDVDPDSKTFCQLLSKVVLPHQGDEIHHSGWNACSSCHGNPSAKRIHVVLPCLNSSRVYIVNVENERAIRLEKVRIGIFILVKKWKRRAFL</sequence>
<dbReference type="PANTHER" id="PTHR23300:SF0">
    <property type="entry name" value="METHANETHIOL OXIDASE"/>
    <property type="match status" value="1"/>
</dbReference>
<keyword evidence="4" id="KW-1185">Reference proteome</keyword>
<organism evidence="3 4">
    <name type="scientific">Ancylostoma duodenale</name>
    <dbReference type="NCBI Taxonomy" id="51022"/>
    <lineage>
        <taxon>Eukaryota</taxon>
        <taxon>Metazoa</taxon>
        <taxon>Ecdysozoa</taxon>
        <taxon>Nematoda</taxon>
        <taxon>Chromadorea</taxon>
        <taxon>Rhabditida</taxon>
        <taxon>Rhabditina</taxon>
        <taxon>Rhabditomorpha</taxon>
        <taxon>Strongyloidea</taxon>
        <taxon>Ancylostomatidae</taxon>
        <taxon>Ancylostomatinae</taxon>
        <taxon>Ancylostoma</taxon>
    </lineage>
</organism>
<evidence type="ECO:0000256" key="2">
    <source>
        <dbReference type="ARBA" id="ARBA00023266"/>
    </source>
</evidence>
<dbReference type="EMBL" id="KN750106">
    <property type="protein sequence ID" value="KIH50309.1"/>
    <property type="molecule type" value="Genomic_DNA"/>
</dbReference>
<evidence type="ECO:0008006" key="5">
    <source>
        <dbReference type="Google" id="ProtNLM"/>
    </source>
</evidence>
<keyword evidence="2" id="KW-0711">Selenium</keyword>
<dbReference type="AlphaFoldDB" id="A0A0C2FUF1"/>
<dbReference type="OrthoDB" id="10252446at2759"/>
<dbReference type="Pfam" id="PF05694">
    <property type="entry name" value="SBP56"/>
    <property type="match status" value="1"/>
</dbReference>
<dbReference type="InterPro" id="IPR008826">
    <property type="entry name" value="Se-bd"/>
</dbReference>
<accession>A0A0C2FUF1</accession>
<dbReference type="GO" id="GO:0008430">
    <property type="term" value="F:selenium binding"/>
    <property type="evidence" value="ECO:0007669"/>
    <property type="project" value="InterPro"/>
</dbReference>
<reference evidence="3 4" key="1">
    <citation type="submission" date="2013-12" db="EMBL/GenBank/DDBJ databases">
        <title>Draft genome of the parsitic nematode Ancylostoma duodenale.</title>
        <authorList>
            <person name="Mitreva M."/>
        </authorList>
    </citation>
    <scope>NUCLEOTIDE SEQUENCE [LARGE SCALE GENOMIC DNA]</scope>
    <source>
        <strain evidence="3 4">Zhejiang</strain>
    </source>
</reference>
<dbReference type="PANTHER" id="PTHR23300">
    <property type="entry name" value="METHANETHIOL OXIDASE"/>
    <property type="match status" value="1"/>
</dbReference>
<comment type="similarity">
    <text evidence="1">Belongs to the selenium-binding protein family.</text>
</comment>
<evidence type="ECO:0000256" key="1">
    <source>
        <dbReference type="ARBA" id="ARBA00005606"/>
    </source>
</evidence>
<evidence type="ECO:0000313" key="3">
    <source>
        <dbReference type="EMBL" id="KIH50309.1"/>
    </source>
</evidence>
<protein>
    <recommendedName>
        <fullName evidence="5">Selenium binding protein</fullName>
    </recommendedName>
</protein>
<evidence type="ECO:0000313" key="4">
    <source>
        <dbReference type="Proteomes" id="UP000054047"/>
    </source>
</evidence>
<dbReference type="Proteomes" id="UP000054047">
    <property type="component" value="Unassembled WGS sequence"/>
</dbReference>
<gene>
    <name evidence="3" type="ORF">ANCDUO_19613</name>
</gene>
<name>A0A0C2FUF1_9BILA</name>
<proteinExistence type="inferred from homology"/>